<sequence length="76" mass="8220">MTGIGEQPAEGHRQAAAPAQPQQRCLHLDRIDGFRHADAFPARLQGVRPPLAAPPFGGGETWVTVYMMLSDRSGPQ</sequence>
<name>A0ABQ2W088_9ACTN</name>
<protein>
    <submittedName>
        <fullName evidence="2">Uncharacterized protein</fullName>
    </submittedName>
</protein>
<reference evidence="3" key="1">
    <citation type="journal article" date="2019" name="Int. J. Syst. Evol. Microbiol.">
        <title>The Global Catalogue of Microorganisms (GCM) 10K type strain sequencing project: providing services to taxonomists for standard genome sequencing and annotation.</title>
        <authorList>
            <consortium name="The Broad Institute Genomics Platform"/>
            <consortium name="The Broad Institute Genome Sequencing Center for Infectious Disease"/>
            <person name="Wu L."/>
            <person name="Ma J."/>
        </authorList>
    </citation>
    <scope>NUCLEOTIDE SEQUENCE [LARGE SCALE GENOMIC DNA]</scope>
    <source>
        <strain evidence="3">JCM 4376</strain>
    </source>
</reference>
<comment type="caution">
    <text evidence="2">The sequence shown here is derived from an EMBL/GenBank/DDBJ whole genome shotgun (WGS) entry which is preliminary data.</text>
</comment>
<evidence type="ECO:0000313" key="2">
    <source>
        <dbReference type="EMBL" id="GGV83304.1"/>
    </source>
</evidence>
<gene>
    <name evidence="2" type="ORF">GCM10015535_26120</name>
</gene>
<evidence type="ECO:0000256" key="1">
    <source>
        <dbReference type="SAM" id="MobiDB-lite"/>
    </source>
</evidence>
<keyword evidence="3" id="KW-1185">Reference proteome</keyword>
<evidence type="ECO:0000313" key="3">
    <source>
        <dbReference type="Proteomes" id="UP000660675"/>
    </source>
</evidence>
<dbReference type="Proteomes" id="UP000660675">
    <property type="component" value="Unassembled WGS sequence"/>
</dbReference>
<proteinExistence type="predicted"/>
<feature type="region of interest" description="Disordered" evidence="1">
    <location>
        <begin position="1"/>
        <end position="22"/>
    </location>
</feature>
<dbReference type="EMBL" id="BMTF01000007">
    <property type="protein sequence ID" value="GGV83304.1"/>
    <property type="molecule type" value="Genomic_DNA"/>
</dbReference>
<organism evidence="2 3">
    <name type="scientific">Streptomyces gelaticus</name>
    <dbReference type="NCBI Taxonomy" id="285446"/>
    <lineage>
        <taxon>Bacteria</taxon>
        <taxon>Bacillati</taxon>
        <taxon>Actinomycetota</taxon>
        <taxon>Actinomycetes</taxon>
        <taxon>Kitasatosporales</taxon>
        <taxon>Streptomycetaceae</taxon>
        <taxon>Streptomyces</taxon>
    </lineage>
</organism>
<accession>A0ABQ2W088</accession>